<dbReference type="PROSITE" id="PS00108">
    <property type="entry name" value="PROTEIN_KINASE_ST"/>
    <property type="match status" value="1"/>
</dbReference>
<organism evidence="5 6">
    <name type="scientific">Clavelina lepadiformis</name>
    <name type="common">Light-bulb sea squirt</name>
    <name type="synonym">Ascidia lepadiformis</name>
    <dbReference type="NCBI Taxonomy" id="159417"/>
    <lineage>
        <taxon>Eukaryota</taxon>
        <taxon>Metazoa</taxon>
        <taxon>Chordata</taxon>
        <taxon>Tunicata</taxon>
        <taxon>Ascidiacea</taxon>
        <taxon>Aplousobranchia</taxon>
        <taxon>Clavelinidae</taxon>
        <taxon>Clavelina</taxon>
    </lineage>
</organism>
<dbReference type="PROSITE" id="PS00107">
    <property type="entry name" value="PROTEIN_KINASE_ATP"/>
    <property type="match status" value="1"/>
</dbReference>
<dbReference type="PANTHER" id="PTHR44329">
    <property type="entry name" value="SERINE/THREONINE-PROTEIN KINASE TNNI3K-RELATED"/>
    <property type="match status" value="1"/>
</dbReference>
<dbReference type="InterPro" id="IPR051681">
    <property type="entry name" value="Ser/Thr_Kinases-Pseudokinases"/>
</dbReference>
<protein>
    <recommendedName>
        <fullName evidence="4">Protein kinase domain-containing protein</fullName>
    </recommendedName>
</protein>
<evidence type="ECO:0000256" key="3">
    <source>
        <dbReference type="PROSITE-ProRule" id="PRU10141"/>
    </source>
</evidence>
<evidence type="ECO:0000256" key="2">
    <source>
        <dbReference type="ARBA" id="ARBA00022840"/>
    </source>
</evidence>
<accession>A0ABP0GKU5</accession>
<evidence type="ECO:0000259" key="4">
    <source>
        <dbReference type="PROSITE" id="PS50011"/>
    </source>
</evidence>
<dbReference type="EMBL" id="CAWYQH010000130">
    <property type="protein sequence ID" value="CAK8692378.1"/>
    <property type="molecule type" value="Genomic_DNA"/>
</dbReference>
<keyword evidence="2 3" id="KW-0067">ATP-binding</keyword>
<keyword evidence="1 3" id="KW-0547">Nucleotide-binding</keyword>
<evidence type="ECO:0000313" key="6">
    <source>
        <dbReference type="Proteomes" id="UP001642483"/>
    </source>
</evidence>
<reference evidence="5 6" key="1">
    <citation type="submission" date="2024-02" db="EMBL/GenBank/DDBJ databases">
        <authorList>
            <person name="Daric V."/>
            <person name="Darras S."/>
        </authorList>
    </citation>
    <scope>NUCLEOTIDE SEQUENCE [LARGE SCALE GENOMIC DNA]</scope>
</reference>
<dbReference type="SMART" id="SM00220">
    <property type="entry name" value="S_TKc"/>
    <property type="match status" value="1"/>
</dbReference>
<proteinExistence type="predicted"/>
<dbReference type="Proteomes" id="UP001642483">
    <property type="component" value="Unassembled WGS sequence"/>
</dbReference>
<dbReference type="PROSITE" id="PS50011">
    <property type="entry name" value="PROTEIN_KINASE_DOM"/>
    <property type="match status" value="1"/>
</dbReference>
<comment type="caution">
    <text evidence="5">The sequence shown here is derived from an EMBL/GenBank/DDBJ whole genome shotgun (WGS) entry which is preliminary data.</text>
</comment>
<keyword evidence="6" id="KW-1185">Reference proteome</keyword>
<dbReference type="InterPro" id="IPR000719">
    <property type="entry name" value="Prot_kinase_dom"/>
</dbReference>
<evidence type="ECO:0000313" key="5">
    <source>
        <dbReference type="EMBL" id="CAK8692378.1"/>
    </source>
</evidence>
<feature type="binding site" evidence="3">
    <location>
        <position position="57"/>
    </location>
    <ligand>
        <name>ATP</name>
        <dbReference type="ChEBI" id="CHEBI:30616"/>
    </ligand>
</feature>
<feature type="domain" description="Protein kinase" evidence="4">
    <location>
        <begin position="29"/>
        <end position="314"/>
    </location>
</feature>
<name>A0ABP0GKU5_CLALP</name>
<dbReference type="PANTHER" id="PTHR44329:SF291">
    <property type="entry name" value="PROTEIN KINASE DOMAIN-CONTAINING PROTEIN"/>
    <property type="match status" value="1"/>
</dbReference>
<dbReference type="InterPro" id="IPR017441">
    <property type="entry name" value="Protein_kinase_ATP_BS"/>
</dbReference>
<gene>
    <name evidence="5" type="ORF">CVLEPA_LOCUS25651</name>
</gene>
<dbReference type="InterPro" id="IPR011009">
    <property type="entry name" value="Kinase-like_dom_sf"/>
</dbReference>
<dbReference type="Pfam" id="PF00069">
    <property type="entry name" value="Pkinase"/>
    <property type="match status" value="1"/>
</dbReference>
<dbReference type="SUPFAM" id="SSF56112">
    <property type="entry name" value="Protein kinase-like (PK-like)"/>
    <property type="match status" value="1"/>
</dbReference>
<sequence>MQFVTSQTNFGTKMSRITEFNASDFLTSWNTEDYVGNGNYAAVRRCYHKELGKVVAKIFKVTESDNQLSSGSLYREAEILRRLEHSNIVIFHGVTKWAQGKAILMESMDEGNLEDLLMVRRNLEISWALRLKVYTEVAAGLRYLHHDNHNKVYVHGDLKPQNVLLTKDFEAKIADFGSTNIAVAIGATSISLELPDSKQCTEFYADPEFLNDPGKPRTPSEDVYSFGLIGYEVITREHVFSSSNPPQPNPNIIIELIKCNGLKPDPKFVERMAESIAQGEDQEIFKLLKSVMEDCWVRRPDINEIFECLAEKYKQMDTSKISADVEALKMTRVDPDSEKSTEKEYLSKCQRVSLVEFYHPFNSIQPPPISDTDALDDLHEVIFTHVQVTEASLENEDFKTAETELEKLLSVSINRELEPRFHELRRRILKIAKFIYKQSHAPVFALLMMWTIEFCGHFSNPDEKLEKMRGCGHVIFEVALSMWKNEHRVEIEHHILPLLKVLLQKVEAETKGGIKQRYYTISWCKYFIGWCHQRLGSYRLAEAFAKSAIALMEEIYVNQATRYALVSYCYCLQSQARERLCDDSNAKRLREKTKRALQKVDGVTDIEKRKCLACMKNKNRRCKFFVCQ</sequence>
<dbReference type="InterPro" id="IPR008271">
    <property type="entry name" value="Ser/Thr_kinase_AS"/>
</dbReference>
<evidence type="ECO:0000256" key="1">
    <source>
        <dbReference type="ARBA" id="ARBA00022741"/>
    </source>
</evidence>
<dbReference type="Gene3D" id="1.10.510.10">
    <property type="entry name" value="Transferase(Phosphotransferase) domain 1"/>
    <property type="match status" value="1"/>
</dbReference>